<name>A0A2K9LS64_9GAMM</name>
<dbReference type="PANTHER" id="PTHR33525:SF4">
    <property type="entry name" value="CYCLIC DI-GMP PHOSPHODIESTERASE CDGJ"/>
    <property type="match status" value="1"/>
</dbReference>
<accession>A0A2K9LS64</accession>
<reference evidence="3" key="1">
    <citation type="submission" date="2017-08" db="EMBL/GenBank/DDBJ databases">
        <title>Direct submision.</title>
        <authorList>
            <person name="Kim S.-J."/>
            <person name="Rhee S.-K."/>
        </authorList>
    </citation>
    <scope>NUCLEOTIDE SEQUENCE [LARGE SCALE GENOMIC DNA]</scope>
    <source>
        <strain evidence="3">GI5</strain>
    </source>
</reference>
<feature type="domain" description="HDOD" evidence="1">
    <location>
        <begin position="1"/>
        <end position="79"/>
    </location>
</feature>
<gene>
    <name evidence="2" type="ORF">Kalk_14625</name>
</gene>
<evidence type="ECO:0000313" key="2">
    <source>
        <dbReference type="EMBL" id="AUM14971.1"/>
    </source>
</evidence>
<dbReference type="Proteomes" id="UP000235116">
    <property type="component" value="Chromosome"/>
</dbReference>
<dbReference type="AlphaFoldDB" id="A0A2K9LS64"/>
<evidence type="ECO:0000259" key="1">
    <source>
        <dbReference type="PROSITE" id="PS51833"/>
    </source>
</evidence>
<sequence>MYRRNAIIEQIREVSPDLPKIAQLIGKDAGISANILRTVNSPAFNLPNKIGSINQAVMLLGLDPVVGYCRRHFCRAVYQ</sequence>
<dbReference type="InterPro" id="IPR013976">
    <property type="entry name" value="HDOD"/>
</dbReference>
<dbReference type="Pfam" id="PF08668">
    <property type="entry name" value="HDOD"/>
    <property type="match status" value="1"/>
</dbReference>
<dbReference type="PROSITE" id="PS51833">
    <property type="entry name" value="HDOD"/>
    <property type="match status" value="1"/>
</dbReference>
<dbReference type="EMBL" id="CP022684">
    <property type="protein sequence ID" value="AUM14971.1"/>
    <property type="molecule type" value="Genomic_DNA"/>
</dbReference>
<dbReference type="PANTHER" id="PTHR33525">
    <property type="match status" value="1"/>
</dbReference>
<evidence type="ECO:0000313" key="3">
    <source>
        <dbReference type="Proteomes" id="UP000235116"/>
    </source>
</evidence>
<dbReference type="OrthoDB" id="9784953at2"/>
<dbReference type="KEGG" id="kak:Kalk_14625"/>
<dbReference type="InterPro" id="IPR052340">
    <property type="entry name" value="RNase_Y/CdgJ"/>
</dbReference>
<proteinExistence type="predicted"/>
<protein>
    <recommendedName>
        <fullName evidence="1">HDOD domain-containing protein</fullName>
    </recommendedName>
</protein>
<keyword evidence="3" id="KW-1185">Reference proteome</keyword>
<organism evidence="2 3">
    <name type="scientific">Ketobacter alkanivorans</name>
    <dbReference type="NCBI Taxonomy" id="1917421"/>
    <lineage>
        <taxon>Bacteria</taxon>
        <taxon>Pseudomonadati</taxon>
        <taxon>Pseudomonadota</taxon>
        <taxon>Gammaproteobacteria</taxon>
        <taxon>Pseudomonadales</taxon>
        <taxon>Ketobacteraceae</taxon>
        <taxon>Ketobacter</taxon>
    </lineage>
</organism>
<dbReference type="Gene3D" id="1.10.3210.10">
    <property type="entry name" value="Hypothetical protein af1432"/>
    <property type="match status" value="1"/>
</dbReference>
<dbReference type="SUPFAM" id="SSF109604">
    <property type="entry name" value="HD-domain/PDEase-like"/>
    <property type="match status" value="1"/>
</dbReference>